<keyword evidence="10 16" id="KW-0067">ATP-binding</keyword>
<evidence type="ECO:0000256" key="8">
    <source>
        <dbReference type="ARBA" id="ARBA00022741"/>
    </source>
</evidence>
<gene>
    <name evidence="17" type="primary">WBGene00118651</name>
</gene>
<keyword evidence="8 16" id="KW-0547">Nucleotide-binding</keyword>
<evidence type="ECO:0000313" key="17">
    <source>
        <dbReference type="EnsemblMetazoa" id="PPA29097.1"/>
    </source>
</evidence>
<evidence type="ECO:0000256" key="1">
    <source>
        <dbReference type="ARBA" id="ARBA00004477"/>
    </source>
</evidence>
<dbReference type="SUPFAM" id="SSF50677">
    <property type="entry name" value="ValRS/IleRS/LeuRS editing domain"/>
    <property type="match status" value="1"/>
</dbReference>
<evidence type="ECO:0000256" key="5">
    <source>
        <dbReference type="ARBA" id="ARBA00022676"/>
    </source>
</evidence>
<dbReference type="InterPro" id="IPR002300">
    <property type="entry name" value="aa-tRNA-synth_Ia"/>
</dbReference>
<dbReference type="InterPro" id="IPR001412">
    <property type="entry name" value="aa-tRNA-synth_I_CS"/>
</dbReference>
<evidence type="ECO:0000256" key="15">
    <source>
        <dbReference type="ARBA" id="ARBA00029936"/>
    </source>
</evidence>
<dbReference type="PANTHER" id="PTHR11946:SF111">
    <property type="entry name" value="VALINE--TRNA LIGASE"/>
    <property type="match status" value="1"/>
</dbReference>
<reference evidence="18" key="1">
    <citation type="journal article" date="2008" name="Nat. Genet.">
        <title>The Pristionchus pacificus genome provides a unique perspective on nematode lifestyle and parasitism.</title>
        <authorList>
            <person name="Dieterich C."/>
            <person name="Clifton S.W."/>
            <person name="Schuster L.N."/>
            <person name="Chinwalla A."/>
            <person name="Delehaunty K."/>
            <person name="Dinkelacker I."/>
            <person name="Fulton L."/>
            <person name="Fulton R."/>
            <person name="Godfrey J."/>
            <person name="Minx P."/>
            <person name="Mitreva M."/>
            <person name="Roeseler W."/>
            <person name="Tian H."/>
            <person name="Witte H."/>
            <person name="Yang S.P."/>
            <person name="Wilson R.K."/>
            <person name="Sommer R.J."/>
        </authorList>
    </citation>
    <scope>NUCLEOTIDE SEQUENCE [LARGE SCALE GENOMIC DNA]</scope>
    <source>
        <strain evidence="18">PS312</strain>
    </source>
</reference>
<comment type="subcellular location">
    <subcellularLocation>
        <location evidence="1">Endoplasmic reticulum membrane</location>
        <topology evidence="1">Multi-pass membrane protein</topology>
    </subcellularLocation>
</comment>
<dbReference type="InterPro" id="IPR013155">
    <property type="entry name" value="M/V/L/I-tRNA-synth_anticd-bd"/>
</dbReference>
<dbReference type="EC" id="6.1.1.9" evidence="3"/>
<dbReference type="InterPro" id="IPR014729">
    <property type="entry name" value="Rossmann-like_a/b/a_fold"/>
</dbReference>
<protein>
    <recommendedName>
        <fullName evidence="3">valine--tRNA ligase</fullName>
        <ecNumber evidence="3">6.1.1.9</ecNumber>
    </recommendedName>
    <alternativeName>
        <fullName evidence="15">Valyl-tRNA synthetase</fullName>
    </alternativeName>
</protein>
<organism evidence="17 18">
    <name type="scientific">Pristionchus pacificus</name>
    <name type="common">Parasitic nematode worm</name>
    <dbReference type="NCBI Taxonomy" id="54126"/>
    <lineage>
        <taxon>Eukaryota</taxon>
        <taxon>Metazoa</taxon>
        <taxon>Ecdysozoa</taxon>
        <taxon>Nematoda</taxon>
        <taxon>Chromadorea</taxon>
        <taxon>Rhabditida</taxon>
        <taxon>Rhabditina</taxon>
        <taxon>Diplogasteromorpha</taxon>
        <taxon>Diplogasteroidea</taxon>
        <taxon>Neodiplogasteridae</taxon>
        <taxon>Pristionchus</taxon>
    </lineage>
</organism>
<dbReference type="FunFam" id="3.40.50.620:FF:000457">
    <property type="entry name" value="Predicted protein"/>
    <property type="match status" value="1"/>
</dbReference>
<accession>A0A2A6BZY7</accession>
<dbReference type="PRINTS" id="PR00986">
    <property type="entry name" value="TRNASYNTHVAL"/>
</dbReference>
<dbReference type="Pfam" id="PF00133">
    <property type="entry name" value="tRNA-synt_1"/>
    <property type="match status" value="1"/>
</dbReference>
<dbReference type="Pfam" id="PF08264">
    <property type="entry name" value="Anticodon_1"/>
    <property type="match status" value="1"/>
</dbReference>
<evidence type="ECO:0000256" key="14">
    <source>
        <dbReference type="ARBA" id="ARBA00023146"/>
    </source>
</evidence>
<proteinExistence type="inferred from homology"/>
<dbReference type="GO" id="GO:0005524">
    <property type="term" value="F:ATP binding"/>
    <property type="evidence" value="ECO:0007669"/>
    <property type="project" value="UniProtKB-KW"/>
</dbReference>
<reference evidence="17" key="2">
    <citation type="submission" date="2022-06" db="UniProtKB">
        <authorList>
            <consortium name="EnsemblMetazoa"/>
        </authorList>
    </citation>
    <scope>IDENTIFICATION</scope>
    <source>
        <strain evidence="17">PS312</strain>
    </source>
</reference>
<keyword evidence="18" id="KW-1185">Reference proteome</keyword>
<dbReference type="FunFam" id="3.90.740.10:FF:000050">
    <property type="entry name" value="Uncharacterized protein"/>
    <property type="match status" value="1"/>
</dbReference>
<keyword evidence="7" id="KW-0812">Transmembrane</keyword>
<dbReference type="SUPFAM" id="SSF47323">
    <property type="entry name" value="Anticodon-binding domain of a subclass of class I aminoacyl-tRNA synthetases"/>
    <property type="match status" value="1"/>
</dbReference>
<comment type="similarity">
    <text evidence="2 16">Belongs to the class-I aminoacyl-tRNA synthetase family.</text>
</comment>
<dbReference type="GO" id="GO:0016757">
    <property type="term" value="F:glycosyltransferase activity"/>
    <property type="evidence" value="ECO:0007669"/>
    <property type="project" value="UniProtKB-KW"/>
</dbReference>
<keyword evidence="13" id="KW-0472">Membrane</keyword>
<dbReference type="Proteomes" id="UP000005239">
    <property type="component" value="Unassembled WGS sequence"/>
</dbReference>
<dbReference type="Gene3D" id="3.90.740.10">
    <property type="entry name" value="Valyl/Leucyl/Isoleucyl-tRNA synthetase, editing domain"/>
    <property type="match status" value="1"/>
</dbReference>
<dbReference type="GO" id="GO:0004832">
    <property type="term" value="F:valine-tRNA ligase activity"/>
    <property type="evidence" value="ECO:0000318"/>
    <property type="project" value="GO_Central"/>
</dbReference>
<dbReference type="PROSITE" id="PS00178">
    <property type="entry name" value="AA_TRNA_LIGASE_I"/>
    <property type="match status" value="1"/>
</dbReference>
<keyword evidence="6" id="KW-0808">Transferase</keyword>
<dbReference type="Pfam" id="PF03901">
    <property type="entry name" value="Glyco_transf_22"/>
    <property type="match status" value="1"/>
</dbReference>
<dbReference type="Gene3D" id="3.40.50.620">
    <property type="entry name" value="HUPs"/>
    <property type="match status" value="2"/>
</dbReference>
<evidence type="ECO:0000256" key="10">
    <source>
        <dbReference type="ARBA" id="ARBA00022840"/>
    </source>
</evidence>
<keyword evidence="9" id="KW-0256">Endoplasmic reticulum</keyword>
<dbReference type="SUPFAM" id="SSF52374">
    <property type="entry name" value="Nucleotidylyl transferase"/>
    <property type="match status" value="1"/>
</dbReference>
<keyword evidence="4 16" id="KW-0436">Ligase</keyword>
<evidence type="ECO:0000256" key="4">
    <source>
        <dbReference type="ARBA" id="ARBA00022598"/>
    </source>
</evidence>
<dbReference type="GO" id="GO:0005829">
    <property type="term" value="C:cytosol"/>
    <property type="evidence" value="ECO:0000318"/>
    <property type="project" value="GO_Central"/>
</dbReference>
<evidence type="ECO:0000256" key="13">
    <source>
        <dbReference type="ARBA" id="ARBA00023136"/>
    </source>
</evidence>
<evidence type="ECO:0000313" key="18">
    <source>
        <dbReference type="Proteomes" id="UP000005239"/>
    </source>
</evidence>
<evidence type="ECO:0000256" key="7">
    <source>
        <dbReference type="ARBA" id="ARBA00022692"/>
    </source>
</evidence>
<dbReference type="InterPro" id="IPR002303">
    <property type="entry name" value="Valyl-tRNA_ligase"/>
</dbReference>
<keyword evidence="11 16" id="KW-0648">Protein biosynthesis</keyword>
<evidence type="ECO:0000256" key="2">
    <source>
        <dbReference type="ARBA" id="ARBA00005594"/>
    </source>
</evidence>
<evidence type="ECO:0000256" key="11">
    <source>
        <dbReference type="ARBA" id="ARBA00022917"/>
    </source>
</evidence>
<dbReference type="Gene3D" id="1.10.730.10">
    <property type="entry name" value="Isoleucyl-tRNA Synthetase, Domain 1"/>
    <property type="match status" value="1"/>
</dbReference>
<dbReference type="GO" id="GO:0005789">
    <property type="term" value="C:endoplasmic reticulum membrane"/>
    <property type="evidence" value="ECO:0007669"/>
    <property type="project" value="UniProtKB-SubCell"/>
</dbReference>
<keyword evidence="14 16" id="KW-0030">Aminoacyl-tRNA synthetase</keyword>
<accession>A0A8R1YKW2</accession>
<name>A0A2A6BZY7_PRIPA</name>
<evidence type="ECO:0000256" key="3">
    <source>
        <dbReference type="ARBA" id="ARBA00013169"/>
    </source>
</evidence>
<evidence type="ECO:0000256" key="12">
    <source>
        <dbReference type="ARBA" id="ARBA00022989"/>
    </source>
</evidence>
<dbReference type="EnsemblMetazoa" id="PPA29097.1">
    <property type="protein sequence ID" value="PPA29097.1"/>
    <property type="gene ID" value="WBGene00118651"/>
</dbReference>
<evidence type="ECO:0000256" key="16">
    <source>
        <dbReference type="RuleBase" id="RU363035"/>
    </source>
</evidence>
<dbReference type="GO" id="GO:0006438">
    <property type="term" value="P:valyl-tRNA aminoacylation"/>
    <property type="evidence" value="ECO:0000318"/>
    <property type="project" value="GO_Central"/>
</dbReference>
<dbReference type="InterPro" id="IPR005599">
    <property type="entry name" value="GPI_mannosylTrfase"/>
</dbReference>
<dbReference type="PANTHER" id="PTHR11946">
    <property type="entry name" value="VALYL-TRNA SYNTHETASES"/>
    <property type="match status" value="1"/>
</dbReference>
<dbReference type="NCBIfam" id="TIGR00422">
    <property type="entry name" value="valS"/>
    <property type="match status" value="1"/>
</dbReference>
<dbReference type="InterPro" id="IPR009080">
    <property type="entry name" value="tRNAsynth_Ia_anticodon-bd"/>
</dbReference>
<dbReference type="GO" id="GO:0002161">
    <property type="term" value="F:aminoacyl-tRNA deacylase activity"/>
    <property type="evidence" value="ECO:0007669"/>
    <property type="project" value="InterPro"/>
</dbReference>
<dbReference type="InterPro" id="IPR009008">
    <property type="entry name" value="Val/Leu/Ile-tRNA-synth_edit"/>
</dbReference>
<keyword evidence="5" id="KW-0328">Glycosyltransferase</keyword>
<sequence length="1459" mass="164021">MLNSCGRTLSWTVKRNLSRTSLPKSFDLDLVTSNYEEQTRRATVAHRNGASSSLPPLRIVLPPPNVTGRLHIGHALTVTIEDAIARQMRIKGGEATWLPGMDHAGIATQSVVERNLWRREKITRREMGRDEFVRRCEEFAGRNATVIRDQMARMGATLQWDSEYYTLDQRFSSAVTRAFVTLHGEGLISRDKRFVHWSPALRSSLSDQEVDKVDLPPGGLLSLPSPDGKGRREVKLGVMHTVRYELLGGGEGSFLLVATTRPETIYADVALAVHPSHPRVNELRGRRARNPMDGRELTIVVDEAVLVDKGTGILKITPAHDRLDAAIASRHWEEIEEVEGEGARERSCIDEYGRLRGGTPLDGMDRFDARSTVIDQLLSMGALINSREGETTTVALCSRTGDVIEPRQTRQWFLDCREMHAEASTALRDGRLSILPSSQTERLADWFGYAEPWCLSRQLVWGHRIPAWKSEEDEWIVACSEEEARGMRRGEEGGRMRQDTDVLDTWFSSGLVPLVCGGWTGEKGGPQFTAPPLSLLETGGDILGFWVARMVILTMRLSGGQLPFPRVILHGMVRDAEGRKMSKSIGNVVDPLDVIDGISLKEMEERLGESALSEKEKATGLSSLRARFPTGIPRCGPDALRFALLRHDVLASDVPIDIGGLAAEGLRFCNKLWNLAAYAGEVRAKVEKELVEGEEGEENVMDAWLHSRLSSTLLSVDDHMEKTAIHLAFGDVHSFILKDVSDVYVESTKTALWSDDKRRLVAISRTMDGVMKETLRQLSVFMPFVSHFLYERITGESVYERALQYSPSAIDSSLESTVAEVLAAAAAARSLKQQLGVPNRTHFQGVLHSSLPPSALSPLLPLLSHLSTVSIDTVLPLDTLSPEGFEHTPVPGHNARLAMKLEECHREEMRRVMEEKLRKATEKKELYVQKAARYEEIAREERSRGEKRERYAAKNEKKMDDIYGSEWVVFISMMIQLILTPGTKVEESFNLQATHDLLYHGTNLSAYDHHEFPGVVPRTFAGPLALATISAPVRVWQAFQPFNKMWMQLMVRGVLGSLVVLSFLRFARSIQWYLGREVATNLRIIVATQFHFAFYASRPLPNTFALVLVLFSVSLWLEDDLKGAARWAIAATILFRFELVLLFAPLFLPSLLNGRIPLFSPISQSAIGIAATTVIPLVVLFLPLDSFFWRRPCWPELDVIRFNVLDNRSHEYGTSPALWYFYSAMPRALLASIVFIPVSLLLDWRRVVPLCAPFLVFVALYSALPHKELRFIMYVVPVLSVPAALVFARLYLNRHKSFVYRLLSWGFYGLIATNLAANAVFTLASVRNYPGGDALSWLQHSQRYDRARARSVHIDVYAAQTGVSRFYEGYEAWEYNKTEGLTLSELNRFDFLIVGTDSEPVKALLERDYPGHRAMVSIRGFASMKYRMPKSPSDLLKPLLFLPTIEIDERVAVLKKRDE</sequence>
<keyword evidence="12" id="KW-1133">Transmembrane helix</keyword>
<evidence type="ECO:0000256" key="9">
    <source>
        <dbReference type="ARBA" id="ARBA00022824"/>
    </source>
</evidence>
<evidence type="ECO:0000256" key="6">
    <source>
        <dbReference type="ARBA" id="ARBA00022679"/>
    </source>
</evidence>